<sequence>MSIVNTIKGTENQLCGFTSSQPIRYRNPINSNLTDYYSHMSYPYYSLWFLLCRYILKLKFNPRTILKSSFSGCCSKPFNCFIGSQEPNVDYFSSYYNRTIRIWDKSNSRRSSLREKVWLIMSPEKPNRGSSSDVRVTDLVHSNIITVNYRILKVKILSRTPQNVKSVMQHNNMKKSLPASKLDPTQRKNVFITTLTHSTKSLRLNTSFFISTVTVLGMIFTNCICYQSYSSHCSRDGYVILTLTYYIFMELRALE</sequence>
<dbReference type="EMBL" id="VYZN01000054">
    <property type="protein sequence ID" value="KAE9526716.1"/>
    <property type="molecule type" value="Genomic_DNA"/>
</dbReference>
<evidence type="ECO:0000313" key="1">
    <source>
        <dbReference type="EMBL" id="KAE9526716.1"/>
    </source>
</evidence>
<organism evidence="1 2">
    <name type="scientific">Aphis glycines</name>
    <name type="common">Soybean aphid</name>
    <dbReference type="NCBI Taxonomy" id="307491"/>
    <lineage>
        <taxon>Eukaryota</taxon>
        <taxon>Metazoa</taxon>
        <taxon>Ecdysozoa</taxon>
        <taxon>Arthropoda</taxon>
        <taxon>Hexapoda</taxon>
        <taxon>Insecta</taxon>
        <taxon>Pterygota</taxon>
        <taxon>Neoptera</taxon>
        <taxon>Paraneoptera</taxon>
        <taxon>Hemiptera</taxon>
        <taxon>Sternorrhyncha</taxon>
        <taxon>Aphidomorpha</taxon>
        <taxon>Aphidoidea</taxon>
        <taxon>Aphididae</taxon>
        <taxon>Aphidini</taxon>
        <taxon>Aphis</taxon>
        <taxon>Aphis</taxon>
    </lineage>
</organism>
<reference evidence="1 2" key="1">
    <citation type="submission" date="2019-08" db="EMBL/GenBank/DDBJ databases">
        <title>The genome of the soybean aphid Biotype 1, its phylome, world population structure and adaptation to the North American continent.</title>
        <authorList>
            <person name="Giordano R."/>
            <person name="Donthu R.K."/>
            <person name="Hernandez A.G."/>
            <person name="Wright C.L."/>
            <person name="Zimin A.V."/>
        </authorList>
    </citation>
    <scope>NUCLEOTIDE SEQUENCE [LARGE SCALE GENOMIC DNA]</scope>
    <source>
        <tissue evidence="1">Whole aphids</tissue>
    </source>
</reference>
<dbReference type="AlphaFoldDB" id="A0A6G0T6Q7"/>
<gene>
    <name evidence="1" type="ORF">AGLY_013364</name>
</gene>
<proteinExistence type="predicted"/>
<comment type="caution">
    <text evidence="1">The sequence shown here is derived from an EMBL/GenBank/DDBJ whole genome shotgun (WGS) entry which is preliminary data.</text>
</comment>
<keyword evidence="2" id="KW-1185">Reference proteome</keyword>
<dbReference type="Proteomes" id="UP000475862">
    <property type="component" value="Unassembled WGS sequence"/>
</dbReference>
<accession>A0A6G0T6Q7</accession>
<name>A0A6G0T6Q7_APHGL</name>
<evidence type="ECO:0000313" key="2">
    <source>
        <dbReference type="Proteomes" id="UP000475862"/>
    </source>
</evidence>
<protein>
    <submittedName>
        <fullName evidence="1">Uncharacterized protein</fullName>
    </submittedName>
</protein>